<dbReference type="InterPro" id="IPR005312">
    <property type="entry name" value="DUF1759"/>
</dbReference>
<proteinExistence type="predicted"/>
<protein>
    <submittedName>
        <fullName evidence="1">Uncharacterized protein</fullName>
    </submittedName>
</protein>
<gene>
    <name evidence="1" type="ORF">NQ314_005217</name>
</gene>
<dbReference type="EMBL" id="JANEYF010001455">
    <property type="protein sequence ID" value="KAJ8964005.1"/>
    <property type="molecule type" value="Genomic_DNA"/>
</dbReference>
<dbReference type="Proteomes" id="UP001162156">
    <property type="component" value="Unassembled WGS sequence"/>
</dbReference>
<accession>A0AAV8ZHP7</accession>
<keyword evidence="2" id="KW-1185">Reference proteome</keyword>
<evidence type="ECO:0000313" key="1">
    <source>
        <dbReference type="EMBL" id="KAJ8964005.1"/>
    </source>
</evidence>
<name>A0AAV8ZHP7_9CUCU</name>
<evidence type="ECO:0000313" key="2">
    <source>
        <dbReference type="Proteomes" id="UP001162156"/>
    </source>
</evidence>
<dbReference type="AlphaFoldDB" id="A0AAV8ZHP7"/>
<dbReference type="Pfam" id="PF03564">
    <property type="entry name" value="DUF1759"/>
    <property type="match status" value="1"/>
</dbReference>
<sequence length="218" mass="25613">MDHGFLFQYKLLSEAKKLCLDCQNKANSFVEVDRNFNQGSLRFANFGNNSIKLPAIKLSNFDGQYQNWLEFKDGFKALVDDNFTLNNTQRFYYLRSALSKEASIIIKSLEATAAENYSVVCSLLEKRVENKALMIHNHLKSIFEYPKMQNESYKELRNLYDAYKKHLRSLESLGENINSWDTLIIYLLTMKFDDVTRRDWESYQYVASLPSMEDTHKF</sequence>
<comment type="caution">
    <text evidence="1">The sequence shown here is derived from an EMBL/GenBank/DDBJ whole genome shotgun (WGS) entry which is preliminary data.</text>
</comment>
<reference evidence="1" key="1">
    <citation type="journal article" date="2023" name="Insect Mol. Biol.">
        <title>Genome sequencing provides insights into the evolution of gene families encoding plant cell wall-degrading enzymes in longhorned beetles.</title>
        <authorList>
            <person name="Shin N.R."/>
            <person name="Okamura Y."/>
            <person name="Kirsch R."/>
            <person name="Pauchet Y."/>
        </authorList>
    </citation>
    <scope>NUCLEOTIDE SEQUENCE</scope>
    <source>
        <strain evidence="1">RBIC_L_NR</strain>
    </source>
</reference>
<organism evidence="1 2">
    <name type="scientific">Rhamnusium bicolor</name>
    <dbReference type="NCBI Taxonomy" id="1586634"/>
    <lineage>
        <taxon>Eukaryota</taxon>
        <taxon>Metazoa</taxon>
        <taxon>Ecdysozoa</taxon>
        <taxon>Arthropoda</taxon>
        <taxon>Hexapoda</taxon>
        <taxon>Insecta</taxon>
        <taxon>Pterygota</taxon>
        <taxon>Neoptera</taxon>
        <taxon>Endopterygota</taxon>
        <taxon>Coleoptera</taxon>
        <taxon>Polyphaga</taxon>
        <taxon>Cucujiformia</taxon>
        <taxon>Chrysomeloidea</taxon>
        <taxon>Cerambycidae</taxon>
        <taxon>Lepturinae</taxon>
        <taxon>Rhagiini</taxon>
        <taxon>Rhamnusium</taxon>
    </lineage>
</organism>
<dbReference type="PANTHER" id="PTHR22954">
    <property type="entry name" value="RETROVIRAL PROTEASE-RELATED"/>
    <property type="match status" value="1"/>
</dbReference>
<dbReference type="PANTHER" id="PTHR22954:SF3">
    <property type="entry name" value="PROTEIN CBG08539"/>
    <property type="match status" value="1"/>
</dbReference>